<organism evidence="1 2">
    <name type="scientific">Geothermobacter ehrlichii</name>
    <dbReference type="NCBI Taxonomy" id="213224"/>
    <lineage>
        <taxon>Bacteria</taxon>
        <taxon>Pseudomonadati</taxon>
        <taxon>Thermodesulfobacteriota</taxon>
        <taxon>Desulfuromonadia</taxon>
        <taxon>Desulfuromonadales</taxon>
        <taxon>Geothermobacteraceae</taxon>
        <taxon>Geothermobacter</taxon>
    </lineage>
</organism>
<protein>
    <submittedName>
        <fullName evidence="1">Uncharacterized protein</fullName>
    </submittedName>
</protein>
<proteinExistence type="predicted"/>
<gene>
    <name evidence="1" type="ORF">EDC39_101244</name>
</gene>
<name>A0A5D3WP18_9BACT</name>
<dbReference type="RefSeq" id="WP_148894275.1">
    <property type="nucleotide sequence ID" value="NZ_VNIB01000001.1"/>
</dbReference>
<keyword evidence="2" id="KW-1185">Reference proteome</keyword>
<reference evidence="1 2" key="1">
    <citation type="submission" date="2019-07" db="EMBL/GenBank/DDBJ databases">
        <title>Genomic Encyclopedia of Type Strains, Phase IV (KMG-IV): sequencing the most valuable type-strain genomes for metagenomic binning, comparative biology and taxonomic classification.</title>
        <authorList>
            <person name="Goeker M."/>
        </authorList>
    </citation>
    <scope>NUCLEOTIDE SEQUENCE [LARGE SCALE GENOMIC DNA]</scope>
    <source>
        <strain evidence="1 2">SS015</strain>
    </source>
</reference>
<dbReference type="Proteomes" id="UP000324159">
    <property type="component" value="Unassembled WGS sequence"/>
</dbReference>
<dbReference type="AlphaFoldDB" id="A0A5D3WP18"/>
<evidence type="ECO:0000313" key="2">
    <source>
        <dbReference type="Proteomes" id="UP000324159"/>
    </source>
</evidence>
<dbReference type="EMBL" id="VNIB01000001">
    <property type="protein sequence ID" value="TYP00084.1"/>
    <property type="molecule type" value="Genomic_DNA"/>
</dbReference>
<accession>A0A5D3WP18</accession>
<comment type="caution">
    <text evidence="1">The sequence shown here is derived from an EMBL/GenBank/DDBJ whole genome shotgun (WGS) entry which is preliminary data.</text>
</comment>
<sequence>MAGQYYDLIVIGDAPAGRIAAAILARDGMRILHLNGFGWPSSLLWSSSILLEHLLEQIGGRTCLAPPLPIHFRQDDACLLLHGEAPLRDELQREYPRQAAEILDLLDRLNGLGGQVQAVLLQEKFSPAGGWSDRLRWPFLAIKHGLSPRLHRQLLTDWLQAARASATATRVISGLLSTATLEPADTITVIEAALAVAQLRNEHGVAPAVLDSLLSRRLNEAGVPHRDAFTLTALKQVAGRWSCRFGEEEIQAGLVALAGQPGWPIEGLDAATLQKPRSGLWRLDRFVGRVAAVHASRILFASDIGPLQIAIGSRKGRPDIWLRTACGLSETPELKARLDRLFPFTDYLPLLIETPHPPAAAAGFCGRLGNPGLGRRNLHLASGALLYPKLGLAGEALTALELLAVAGRKRRR</sequence>
<dbReference type="SUPFAM" id="SSF51905">
    <property type="entry name" value="FAD/NAD(P)-binding domain"/>
    <property type="match status" value="1"/>
</dbReference>
<evidence type="ECO:0000313" key="1">
    <source>
        <dbReference type="EMBL" id="TYP00084.1"/>
    </source>
</evidence>
<dbReference type="InterPro" id="IPR036188">
    <property type="entry name" value="FAD/NAD-bd_sf"/>
</dbReference>
<dbReference type="OrthoDB" id="3293200at2"/>